<name>A0A498QAR6_9MYCO</name>
<feature type="domain" description="PE" evidence="1">
    <location>
        <begin position="4"/>
        <end position="94"/>
    </location>
</feature>
<evidence type="ECO:0000313" key="3">
    <source>
        <dbReference type="EMBL" id="VBA40910.1"/>
    </source>
</evidence>
<evidence type="ECO:0000313" key="4">
    <source>
        <dbReference type="Proteomes" id="UP000273307"/>
    </source>
</evidence>
<dbReference type="Pfam" id="PF08237">
    <property type="entry name" value="PE-PPE"/>
    <property type="match status" value="1"/>
</dbReference>
<dbReference type="RefSeq" id="WP_122443798.1">
    <property type="nucleotide sequence ID" value="NZ_UPHP01000102.1"/>
</dbReference>
<dbReference type="OrthoDB" id="4568361at2"/>
<dbReference type="InterPro" id="IPR029058">
    <property type="entry name" value="AB_hydrolase_fold"/>
</dbReference>
<reference evidence="3 4" key="1">
    <citation type="submission" date="2018-09" db="EMBL/GenBank/DDBJ databases">
        <authorList>
            <person name="Tagini F."/>
        </authorList>
    </citation>
    <scope>NUCLEOTIDE SEQUENCE [LARGE SCALE GENOMIC DNA]</scope>
    <source>
        <strain evidence="3 4">MK136</strain>
    </source>
</reference>
<dbReference type="InterPro" id="IPR038332">
    <property type="entry name" value="PPE_sf"/>
</dbReference>
<feature type="domain" description="PE-PPE" evidence="2">
    <location>
        <begin position="180"/>
        <end position="400"/>
    </location>
</feature>
<dbReference type="Gene3D" id="3.40.50.1820">
    <property type="entry name" value="alpha/beta hydrolase"/>
    <property type="match status" value="1"/>
</dbReference>
<dbReference type="AlphaFoldDB" id="A0A498QAR6"/>
<keyword evidence="4" id="KW-1185">Reference proteome</keyword>
<dbReference type="Gene3D" id="1.10.287.850">
    <property type="entry name" value="HP0062-like domain"/>
    <property type="match status" value="1"/>
</dbReference>
<sequence>MSFVTTTPATMTCAATDLAAIGSRIDTANAAAAAVTTRLAAPAADEISTAIVALFNEHARSFQTLTARATALLDEFAVALQAGARSYAWVEAGNGSSMQELLGVAHASTQALGQSVIGSGITVGSAAGSAVSSIPKAMAAALAPATAMVMGGTGTPIPGQSYIDNVLEAFIKPNTAWAVPQGLATPEELYPYTGVLDLRFDISVSRGLTVLHNAISEHLAVGSHVTVFGYSQSATISSLEMRYLAALGSSAPSPDQLSFVLVANPNNPNGGLFARFAGLFVPSIGLTFSGATPADVYPTSVYTVEYDGIADFPRYPVNLLADLNALAGIYYLHGTVPYLTPEQVSGATILPTDGPTMSTYHMIRTPHLPLLYPLRGVPFIGNALADLMEPNLTTLVNLGYGDARYGYSTAPANLPTPFGLFPEVAPVTVLDLLVAGTQRGMDTAVYDITSAGLPALPDLSNWMAVADSLPAPVWPGFRTYIEISELHAANARLVAALGDIAATGYGTLSATRDMTLALVVTLPSYDLNLFLDGFGQFTAGDPLGLVNAVGYPLAATTGLLALGGGVELIVVFNALRAVAAELSALAA</sequence>
<evidence type="ECO:0000259" key="1">
    <source>
        <dbReference type="Pfam" id="PF00934"/>
    </source>
</evidence>
<accession>A0A498QAR6</accession>
<dbReference type="Proteomes" id="UP000273307">
    <property type="component" value="Unassembled WGS sequence"/>
</dbReference>
<dbReference type="EMBL" id="UPHP01000102">
    <property type="protein sequence ID" value="VBA40910.1"/>
    <property type="molecule type" value="Genomic_DNA"/>
</dbReference>
<dbReference type="Pfam" id="PF00934">
    <property type="entry name" value="PE"/>
    <property type="match status" value="1"/>
</dbReference>
<gene>
    <name evidence="3" type="primary">PE3_1</name>
    <name evidence="3" type="ORF">LAUMK136_03760</name>
</gene>
<protein>
    <submittedName>
        <fullName evidence="3">PE family protein PE3</fullName>
    </submittedName>
</protein>
<evidence type="ECO:0000259" key="2">
    <source>
        <dbReference type="Pfam" id="PF08237"/>
    </source>
</evidence>
<organism evidence="3 4">
    <name type="scientific">Mycobacterium attenuatum</name>
    <dbReference type="NCBI Taxonomy" id="2341086"/>
    <lineage>
        <taxon>Bacteria</taxon>
        <taxon>Bacillati</taxon>
        <taxon>Actinomycetota</taxon>
        <taxon>Actinomycetes</taxon>
        <taxon>Mycobacteriales</taxon>
        <taxon>Mycobacteriaceae</taxon>
        <taxon>Mycobacterium</taxon>
    </lineage>
</organism>
<dbReference type="InterPro" id="IPR013228">
    <property type="entry name" value="PE-PPE_C"/>
</dbReference>
<proteinExistence type="predicted"/>
<dbReference type="InterPro" id="IPR000084">
    <property type="entry name" value="PE-PGRS_N"/>
</dbReference>
<dbReference type="SUPFAM" id="SSF140459">
    <property type="entry name" value="PE/PPE dimer-like"/>
    <property type="match status" value="1"/>
</dbReference>